<comment type="catalytic activity">
    <reaction evidence="9">
        <text>L-seryl-[protein] + ATP = O-phospho-L-seryl-[protein] + ADP + H(+)</text>
        <dbReference type="Rhea" id="RHEA:17989"/>
        <dbReference type="Rhea" id="RHEA-COMP:9863"/>
        <dbReference type="Rhea" id="RHEA-COMP:11604"/>
        <dbReference type="ChEBI" id="CHEBI:15378"/>
        <dbReference type="ChEBI" id="CHEBI:29999"/>
        <dbReference type="ChEBI" id="CHEBI:30616"/>
        <dbReference type="ChEBI" id="CHEBI:83421"/>
        <dbReference type="ChEBI" id="CHEBI:456216"/>
        <dbReference type="EC" id="2.7.11.1"/>
    </reaction>
</comment>
<dbReference type="GO" id="GO:0005829">
    <property type="term" value="C:cytosol"/>
    <property type="evidence" value="ECO:0007669"/>
    <property type="project" value="TreeGrafter"/>
</dbReference>
<dbReference type="PANTHER" id="PTHR11042">
    <property type="entry name" value="EUKARYOTIC TRANSLATION INITIATION FACTOR 2-ALPHA KINASE EIF2-ALPHA KINASE -RELATED"/>
    <property type="match status" value="1"/>
</dbReference>
<evidence type="ECO:0000256" key="2">
    <source>
        <dbReference type="ARBA" id="ARBA00022527"/>
    </source>
</evidence>
<dbReference type="GO" id="GO:0005634">
    <property type="term" value="C:nucleus"/>
    <property type="evidence" value="ECO:0007669"/>
    <property type="project" value="TreeGrafter"/>
</dbReference>
<dbReference type="EMBL" id="JAACJO010000024">
    <property type="protein sequence ID" value="KAF5347553.1"/>
    <property type="molecule type" value="Genomic_DNA"/>
</dbReference>
<dbReference type="InterPro" id="IPR008271">
    <property type="entry name" value="Ser/Thr_kinase_AS"/>
</dbReference>
<protein>
    <recommendedName>
        <fullName evidence="1">non-specific serine/threonine protein kinase</fullName>
        <ecNumber evidence="1">2.7.11.1</ecNumber>
    </recommendedName>
</protein>
<dbReference type="InterPro" id="IPR024435">
    <property type="entry name" value="HisRS-related_dom"/>
</dbReference>
<dbReference type="GO" id="GO:0000077">
    <property type="term" value="P:DNA damage checkpoint signaling"/>
    <property type="evidence" value="ECO:0007669"/>
    <property type="project" value="InterPro"/>
</dbReference>
<feature type="compositionally biased region" description="Gly residues" evidence="13">
    <location>
        <begin position="917"/>
        <end position="930"/>
    </location>
</feature>
<feature type="compositionally biased region" description="Low complexity" evidence="13">
    <location>
        <begin position="580"/>
        <end position="593"/>
    </location>
</feature>
<dbReference type="InterPro" id="IPR050339">
    <property type="entry name" value="CC_SR_Kinase"/>
</dbReference>
<dbReference type="OrthoDB" id="341578at2759"/>
<evidence type="ECO:0000259" key="14">
    <source>
        <dbReference type="PROSITE" id="PS50011"/>
    </source>
</evidence>
<evidence type="ECO:0000313" key="17">
    <source>
        <dbReference type="Proteomes" id="UP000559027"/>
    </source>
</evidence>
<dbReference type="SUPFAM" id="SSF54495">
    <property type="entry name" value="UBC-like"/>
    <property type="match status" value="1"/>
</dbReference>
<keyword evidence="4 11" id="KW-0547">Nucleotide-binding</keyword>
<evidence type="ECO:0000256" key="12">
    <source>
        <dbReference type="PROSITE-ProRule" id="PRU10141"/>
    </source>
</evidence>
<feature type="binding site" evidence="11">
    <location>
        <begin position="722"/>
        <end position="730"/>
    </location>
    <ligand>
        <name>ATP</name>
        <dbReference type="ChEBI" id="CHEBI:30616"/>
    </ligand>
</feature>
<dbReference type="Gene3D" id="1.10.510.10">
    <property type="entry name" value="Transferase(Phosphotransferase) domain 1"/>
    <property type="match status" value="2"/>
</dbReference>
<dbReference type="Gene3D" id="3.40.50.800">
    <property type="entry name" value="Anticodon-binding domain"/>
    <property type="match status" value="1"/>
</dbReference>
<dbReference type="PROSITE" id="PS50908">
    <property type="entry name" value="RWD"/>
    <property type="match status" value="1"/>
</dbReference>
<comment type="similarity">
    <text evidence="7">Belongs to the protein kinase superfamily. Ser/Thr protein kinase family. GCN2 subfamily.</text>
</comment>
<dbReference type="InterPro" id="IPR045864">
    <property type="entry name" value="aa-tRNA-synth_II/BPL/LPL"/>
</dbReference>
<dbReference type="InterPro" id="IPR036621">
    <property type="entry name" value="Anticodon-bd_dom_sf"/>
</dbReference>
<comment type="catalytic activity">
    <reaction evidence="8">
        <text>L-threonyl-[protein] + ATP = O-phospho-L-threonyl-[protein] + ADP + H(+)</text>
        <dbReference type="Rhea" id="RHEA:46608"/>
        <dbReference type="Rhea" id="RHEA-COMP:11060"/>
        <dbReference type="Rhea" id="RHEA-COMP:11605"/>
        <dbReference type="ChEBI" id="CHEBI:15378"/>
        <dbReference type="ChEBI" id="CHEBI:30013"/>
        <dbReference type="ChEBI" id="CHEBI:30616"/>
        <dbReference type="ChEBI" id="CHEBI:61977"/>
        <dbReference type="ChEBI" id="CHEBI:456216"/>
        <dbReference type="EC" id="2.7.11.1"/>
    </reaction>
</comment>
<accession>A0A8H5CTX8</accession>
<dbReference type="PROSITE" id="PS00108">
    <property type="entry name" value="PROTEIN_KINASE_ST"/>
    <property type="match status" value="1"/>
</dbReference>
<feature type="domain" description="Protein kinase" evidence="14">
    <location>
        <begin position="194"/>
        <end position="581"/>
    </location>
</feature>
<evidence type="ECO:0000259" key="15">
    <source>
        <dbReference type="PROSITE" id="PS50908"/>
    </source>
</evidence>
<dbReference type="Pfam" id="PF12745">
    <property type="entry name" value="HGTP_anticodon2"/>
    <property type="match status" value="1"/>
</dbReference>
<dbReference type="Gene3D" id="3.30.200.20">
    <property type="entry name" value="Phosphorylase Kinase, domain 1"/>
    <property type="match status" value="1"/>
</dbReference>
<dbReference type="Pfam" id="PF00069">
    <property type="entry name" value="Pkinase"/>
    <property type="match status" value="2"/>
</dbReference>
<keyword evidence="6 11" id="KW-0067">ATP-binding</keyword>
<feature type="region of interest" description="Disordered" evidence="13">
    <location>
        <begin position="942"/>
        <end position="961"/>
    </location>
</feature>
<dbReference type="CDD" id="cd23823">
    <property type="entry name" value="RWD_GCN2"/>
    <property type="match status" value="1"/>
</dbReference>
<evidence type="ECO:0000313" key="16">
    <source>
        <dbReference type="EMBL" id="KAF5347553.1"/>
    </source>
</evidence>
<dbReference type="InterPro" id="IPR011009">
    <property type="entry name" value="Kinase-like_dom_sf"/>
</dbReference>
<keyword evidence="2" id="KW-0723">Serine/threonine-protein kinase</keyword>
<dbReference type="InterPro" id="IPR000719">
    <property type="entry name" value="Prot_kinase_dom"/>
</dbReference>
<organism evidence="16 17">
    <name type="scientific">Leucocoprinus leucothites</name>
    <dbReference type="NCBI Taxonomy" id="201217"/>
    <lineage>
        <taxon>Eukaryota</taxon>
        <taxon>Fungi</taxon>
        <taxon>Dikarya</taxon>
        <taxon>Basidiomycota</taxon>
        <taxon>Agaricomycotina</taxon>
        <taxon>Agaricomycetes</taxon>
        <taxon>Agaricomycetidae</taxon>
        <taxon>Agaricales</taxon>
        <taxon>Agaricineae</taxon>
        <taxon>Agaricaceae</taxon>
        <taxon>Leucocoprinus</taxon>
    </lineage>
</organism>
<name>A0A8H5CTX8_9AGAR</name>
<dbReference type="InterPro" id="IPR006575">
    <property type="entry name" value="RWD_dom"/>
</dbReference>
<keyword evidence="5" id="KW-0418">Kinase</keyword>
<evidence type="ECO:0000256" key="6">
    <source>
        <dbReference type="ARBA" id="ARBA00022840"/>
    </source>
</evidence>
<dbReference type="Proteomes" id="UP000559027">
    <property type="component" value="Unassembled WGS sequence"/>
</dbReference>
<evidence type="ECO:0000256" key="10">
    <source>
        <dbReference type="PIRSR" id="PIRSR000660-1"/>
    </source>
</evidence>
<dbReference type="SMART" id="SM00220">
    <property type="entry name" value="S_TKc"/>
    <property type="match status" value="1"/>
</dbReference>
<evidence type="ECO:0000256" key="9">
    <source>
        <dbReference type="ARBA" id="ARBA00048679"/>
    </source>
</evidence>
<evidence type="ECO:0000256" key="5">
    <source>
        <dbReference type="ARBA" id="ARBA00022777"/>
    </source>
</evidence>
<feature type="compositionally biased region" description="Low complexity" evidence="13">
    <location>
        <begin position="809"/>
        <end position="818"/>
    </location>
</feature>
<proteinExistence type="inferred from homology"/>
<dbReference type="PANTHER" id="PTHR11042:SF136">
    <property type="entry name" value="EIF-2-ALPHA KINASE GCN2"/>
    <property type="match status" value="1"/>
</dbReference>
<feature type="binding site" evidence="12">
    <location>
        <position position="746"/>
    </location>
    <ligand>
        <name>ATP</name>
        <dbReference type="ChEBI" id="CHEBI:30616"/>
    </ligand>
</feature>
<dbReference type="SUPFAM" id="SSF55681">
    <property type="entry name" value="Class II aaRS and biotin synthetases"/>
    <property type="match status" value="1"/>
</dbReference>
<sequence length="1881" mass="205560">MDSTEELQQLEITALQSIYAEDFVECPPPKAWKGAARVPEFIIRVHHPDPEHASKVGFSLNVRFPKTYPTLACPTFTIQKPTKSITPEQVNKLTQAITREAQKCRGSEMVFQIVTFAQEWIVANVIPPVEARREKEAEAQRLLLLQQAKEEEELQTQIRAEQSKQQQQQQQNQRVHSSAMMMLRTTSTGSTNTSEAFTPASAGGFAIPVMAAGDTPVERFGKEFCVDGVRFSSVKLFHPRQEALGMVYMADPICDDINTSLPLELYAITFDSPYYTTTQGRKKLTHLQEEIQRLTNIRHPNLLSVFAVKLVHPHTSSFSGARISAAVGGSPSSSLVGGSSLGVGLGLGLGLGQGRPSSPVVYTGNAPQLMILTERMPGLTLWDVLEDCDTVREERASGYLSQILGALNAVHLREIVHRGITAKCIGLTPPSPPPTGASTSTSGSTASSAKVIKLGKVSYHTQLLDLHRSNPFNGSSSAVLPMGDEIDIPEAWLSNDAKNESSLLYTRRRDIHSVGIVFLQVLLGLDVMQRFDDAREALQSSNISPGLAHIALNMLSPPKKNHITCITLLAELAENSVHNTGTTATSSSSTTVTRRGHRWSGSKARHSDAAGGYNTLASSTSTIMGGGGGDGFGFGMTVGVGAGMGGGGGGDLVGPVSRSPTWVDPKTPVPTPRMFAQQGYGYGHTHAHGHFIGSPEMEYFRMPPKTRQASRWKEDWEELELLGKGAFGSVVKARNKIDNRIYAVKKIRLKTQQSDTKIFREVNALSRLSHRFIVRYFTTWVETSENQNSSSVAPSASSADDSNGIMTFSIPSSPVASRSRSRSRSSDDGDDEKEDDDSDRLDNSASTVSERHLPTNGGGFSIEDFSDFDTTTTEISGASRGSFPSIHFDRSDSPGGSTEEEEEDTEEEGGSNEGSNGSSGSGSGESGFGGLFRRDPVTGVIMAGVGGGGGGERKGSRKRAGTVVGDRNAAALIMTTTTAHPMAITATSPTGIGANGNGVGGRTEMPYPLNTMPNVTRTLYIQMEFVERQTLRERIDEGITEDEAWRLFGQIVDALVHMSTLGILHRDIKLTNIFIDANGDCKVGDFGLATSSLAAVDPSDVTRHPIYPEADMTLANPEVGTRLYIAPEVQSRKKGPRNHSKADMYSLGIVFFEMNYMFSTGSERIAVIEDLRKPGIFFPATWDPHRSRQRQIITQLLQHDPNNRPTALELSESPLMPPKLEDESFRGALNLMAKQDSPWHQAVISSLFTQTPKPSRSFLYDSQADPPEQHAALNSTVHEHLAAIFRLHGAVDMEPPLLMPVVDLQEDQKNHATFIDRCGDLVSLPNNLLVPFARMAARTGIKRIKRFHITNAYRPSPVAGHPKTTKAAVFDIITPDIALGPTAAGAEIVAVLNDILNSFPNLSQSYEIHVSHSKSGFPVFASFVYGVSDFGVYLAVIELAMNRIPDVHRSAVVEIINQTKSSPSQKRALLLRKGLLRSTTDELEILSEIDEDIENVVFRLEKISSSLVTPIRPLIAEIQNTLRFAASAGALRPVYIHPLMLGSHQSLFKDGVIFEVVKKNKRMDVLAAGGRYDHLIGRFSPTKQNLDAVCASGLQIAVEKITAALATFQSTSVKTLVKEERSFGFWSPRRCDVYVVSHHPGHLQDRLEVVAYLWQHNISADLMYEFGISNADTHESHIDLCCREGILFAVYPRPRTGRRDQAAFKVKSILKGTEYELSRQELVGWLQQQIAEQKRADLTTSAAPVVADNISGGAVPSRDASIPPDVQLILPIDTKKQRKQVKQLFLDRAFETAMDVRSSVQNGMPTIAVDVSPDVFDSMVRSPKWVSEEDAWKPLAAAFPPQSSAYAHQVREAVAKRKAEGHPYVLLFAVRDERVQLLDLS</sequence>
<evidence type="ECO:0000256" key="8">
    <source>
        <dbReference type="ARBA" id="ARBA00047899"/>
    </source>
</evidence>
<gene>
    <name evidence="16" type="ORF">D9756_010695</name>
</gene>
<keyword evidence="17" id="KW-1185">Reference proteome</keyword>
<dbReference type="Pfam" id="PF05773">
    <property type="entry name" value="RWD"/>
    <property type="match status" value="1"/>
</dbReference>
<evidence type="ECO:0000256" key="13">
    <source>
        <dbReference type="SAM" id="MobiDB-lite"/>
    </source>
</evidence>
<feature type="region of interest" description="Disordered" evidence="13">
    <location>
        <begin position="787"/>
        <end position="933"/>
    </location>
</feature>
<keyword evidence="3" id="KW-0808">Transferase</keyword>
<dbReference type="GO" id="GO:1990625">
    <property type="term" value="P:negative regulation of cytoplasmic translational initiation in response to stress"/>
    <property type="evidence" value="ECO:0007669"/>
    <property type="project" value="TreeGrafter"/>
</dbReference>
<feature type="compositionally biased region" description="Low complexity" evidence="13">
    <location>
        <begin position="789"/>
        <end position="802"/>
    </location>
</feature>
<evidence type="ECO:0000256" key="1">
    <source>
        <dbReference type="ARBA" id="ARBA00012513"/>
    </source>
</evidence>
<dbReference type="EC" id="2.7.11.1" evidence="1"/>
<comment type="caution">
    <text evidence="16">The sequence shown here is derived from an EMBL/GenBank/DDBJ whole genome shotgun (WGS) entry which is preliminary data.</text>
</comment>
<feature type="compositionally biased region" description="Acidic residues" evidence="13">
    <location>
        <begin position="828"/>
        <end position="839"/>
    </location>
</feature>
<dbReference type="Gene3D" id="3.10.110.10">
    <property type="entry name" value="Ubiquitin Conjugating Enzyme"/>
    <property type="match status" value="1"/>
</dbReference>
<dbReference type="PROSITE" id="PS50011">
    <property type="entry name" value="PROTEIN_KINASE_DOM"/>
    <property type="match status" value="2"/>
</dbReference>
<dbReference type="SUPFAM" id="SSF56112">
    <property type="entry name" value="Protein kinase-like (PK-like)"/>
    <property type="match status" value="2"/>
</dbReference>
<dbReference type="InterPro" id="IPR016255">
    <property type="entry name" value="Gcn2"/>
</dbReference>
<dbReference type="InterPro" id="IPR016135">
    <property type="entry name" value="UBQ-conjugating_enzyme/RWD"/>
</dbReference>
<dbReference type="InterPro" id="IPR017441">
    <property type="entry name" value="Protein_kinase_ATP_BS"/>
</dbReference>
<feature type="compositionally biased region" description="Low complexity" evidence="13">
    <location>
        <begin position="163"/>
        <end position="173"/>
    </location>
</feature>
<evidence type="ECO:0000256" key="7">
    <source>
        <dbReference type="ARBA" id="ARBA00037982"/>
    </source>
</evidence>
<dbReference type="GO" id="GO:0005524">
    <property type="term" value="F:ATP binding"/>
    <property type="evidence" value="ECO:0007669"/>
    <property type="project" value="UniProtKB-UniRule"/>
</dbReference>
<feature type="region of interest" description="Disordered" evidence="13">
    <location>
        <begin position="155"/>
        <end position="176"/>
    </location>
</feature>
<feature type="region of interest" description="Disordered" evidence="13">
    <location>
        <begin position="580"/>
        <end position="607"/>
    </location>
</feature>
<feature type="compositionally biased region" description="Basic residues" evidence="13">
    <location>
        <begin position="594"/>
        <end position="604"/>
    </location>
</feature>
<evidence type="ECO:0000256" key="3">
    <source>
        <dbReference type="ARBA" id="ARBA00022679"/>
    </source>
</evidence>
<dbReference type="Gene3D" id="3.30.930.10">
    <property type="entry name" value="Bira Bifunctional Protein, Domain 2"/>
    <property type="match status" value="1"/>
</dbReference>
<feature type="active site" description="Proton acceptor" evidence="10">
    <location>
        <position position="1067"/>
    </location>
</feature>
<dbReference type="PROSITE" id="PS00107">
    <property type="entry name" value="PROTEIN_KINASE_ATP"/>
    <property type="match status" value="1"/>
</dbReference>
<reference evidence="16 17" key="1">
    <citation type="journal article" date="2020" name="ISME J.">
        <title>Uncovering the hidden diversity of litter-decomposition mechanisms in mushroom-forming fungi.</title>
        <authorList>
            <person name="Floudas D."/>
            <person name="Bentzer J."/>
            <person name="Ahren D."/>
            <person name="Johansson T."/>
            <person name="Persson P."/>
            <person name="Tunlid A."/>
        </authorList>
    </citation>
    <scope>NUCLEOTIDE SEQUENCE [LARGE SCALE GENOMIC DNA]</scope>
    <source>
        <strain evidence="16 17">CBS 146.42</strain>
    </source>
</reference>
<dbReference type="PIRSF" id="PIRSF000660">
    <property type="entry name" value="Ser/Thr_PK_GCN2"/>
    <property type="match status" value="1"/>
</dbReference>
<evidence type="ECO:0000256" key="4">
    <source>
        <dbReference type="ARBA" id="ARBA00022741"/>
    </source>
</evidence>
<feature type="domain" description="Protein kinase" evidence="14">
    <location>
        <begin position="716"/>
        <end position="1216"/>
    </location>
</feature>
<dbReference type="GO" id="GO:0004694">
    <property type="term" value="F:eukaryotic translation initiation factor 2alpha kinase activity"/>
    <property type="evidence" value="ECO:0007669"/>
    <property type="project" value="InterPro"/>
</dbReference>
<evidence type="ECO:0000256" key="11">
    <source>
        <dbReference type="PIRSR" id="PIRSR000660-2"/>
    </source>
</evidence>
<feature type="domain" description="RWD" evidence="15">
    <location>
        <begin position="10"/>
        <end position="124"/>
    </location>
</feature>
<feature type="compositionally biased region" description="Acidic residues" evidence="13">
    <location>
        <begin position="898"/>
        <end position="910"/>
    </location>
</feature>
<feature type="binding site" evidence="11">
    <location>
        <position position="745"/>
    </location>
    <ligand>
        <name>ATP</name>
        <dbReference type="ChEBI" id="CHEBI:30616"/>
    </ligand>
</feature>
<dbReference type="SMART" id="SM00591">
    <property type="entry name" value="RWD"/>
    <property type="match status" value="1"/>
</dbReference>